<accession>A0A4P9YVL8</accession>
<feature type="region of interest" description="Disordered" evidence="1">
    <location>
        <begin position="1"/>
        <end position="45"/>
    </location>
</feature>
<protein>
    <submittedName>
        <fullName evidence="2">Uncharacterized protein</fullName>
    </submittedName>
</protein>
<evidence type="ECO:0000313" key="2">
    <source>
        <dbReference type="EMBL" id="RKP24113.1"/>
    </source>
</evidence>
<feature type="compositionally biased region" description="Polar residues" evidence="1">
    <location>
        <begin position="502"/>
        <end position="512"/>
    </location>
</feature>
<organism evidence="2 3">
    <name type="scientific">Syncephalis pseudoplumigaleata</name>
    <dbReference type="NCBI Taxonomy" id="1712513"/>
    <lineage>
        <taxon>Eukaryota</taxon>
        <taxon>Fungi</taxon>
        <taxon>Fungi incertae sedis</taxon>
        <taxon>Zoopagomycota</taxon>
        <taxon>Zoopagomycotina</taxon>
        <taxon>Zoopagomycetes</taxon>
        <taxon>Zoopagales</taxon>
        <taxon>Piptocephalidaceae</taxon>
        <taxon>Syncephalis</taxon>
    </lineage>
</organism>
<keyword evidence="3" id="KW-1185">Reference proteome</keyword>
<dbReference type="Proteomes" id="UP000278143">
    <property type="component" value="Unassembled WGS sequence"/>
</dbReference>
<feature type="compositionally biased region" description="Low complexity" evidence="1">
    <location>
        <begin position="154"/>
        <end position="168"/>
    </location>
</feature>
<dbReference type="EMBL" id="KZ990440">
    <property type="protein sequence ID" value="RKP24113.1"/>
    <property type="molecule type" value="Genomic_DNA"/>
</dbReference>
<feature type="region of interest" description="Disordered" evidence="1">
    <location>
        <begin position="50"/>
        <end position="69"/>
    </location>
</feature>
<feature type="region of interest" description="Disordered" evidence="1">
    <location>
        <begin position="473"/>
        <end position="595"/>
    </location>
</feature>
<evidence type="ECO:0000256" key="1">
    <source>
        <dbReference type="SAM" id="MobiDB-lite"/>
    </source>
</evidence>
<feature type="compositionally biased region" description="Low complexity" evidence="1">
    <location>
        <begin position="772"/>
        <end position="796"/>
    </location>
</feature>
<dbReference type="OrthoDB" id="10668549at2759"/>
<feature type="region of interest" description="Disordered" evidence="1">
    <location>
        <begin position="231"/>
        <end position="277"/>
    </location>
</feature>
<feature type="compositionally biased region" description="Basic and acidic residues" evidence="1">
    <location>
        <begin position="15"/>
        <end position="27"/>
    </location>
</feature>
<feature type="region of interest" description="Disordered" evidence="1">
    <location>
        <begin position="151"/>
        <end position="216"/>
    </location>
</feature>
<proteinExistence type="predicted"/>
<feature type="compositionally biased region" description="Low complexity" evidence="1">
    <location>
        <begin position="246"/>
        <end position="258"/>
    </location>
</feature>
<feature type="region of interest" description="Disordered" evidence="1">
    <location>
        <begin position="700"/>
        <end position="719"/>
    </location>
</feature>
<feature type="compositionally biased region" description="Low complexity" evidence="1">
    <location>
        <begin position="97"/>
        <end position="120"/>
    </location>
</feature>
<feature type="compositionally biased region" description="Acidic residues" evidence="1">
    <location>
        <begin position="233"/>
        <end position="245"/>
    </location>
</feature>
<feature type="compositionally biased region" description="Low complexity" evidence="1">
    <location>
        <begin position="545"/>
        <end position="559"/>
    </location>
</feature>
<dbReference type="AlphaFoldDB" id="A0A4P9YVL8"/>
<evidence type="ECO:0000313" key="3">
    <source>
        <dbReference type="Proteomes" id="UP000278143"/>
    </source>
</evidence>
<reference evidence="3" key="1">
    <citation type="journal article" date="2018" name="Nat. Microbiol.">
        <title>Leveraging single-cell genomics to expand the fungal tree of life.</title>
        <authorList>
            <person name="Ahrendt S.R."/>
            <person name="Quandt C.A."/>
            <person name="Ciobanu D."/>
            <person name="Clum A."/>
            <person name="Salamov A."/>
            <person name="Andreopoulos B."/>
            <person name="Cheng J.F."/>
            <person name="Woyke T."/>
            <person name="Pelin A."/>
            <person name="Henrissat B."/>
            <person name="Reynolds N.K."/>
            <person name="Benny G.L."/>
            <person name="Smith M.E."/>
            <person name="James T.Y."/>
            <person name="Grigoriev I.V."/>
        </authorList>
    </citation>
    <scope>NUCLEOTIDE SEQUENCE [LARGE SCALE GENOMIC DNA]</scope>
    <source>
        <strain evidence="3">Benny S71-1</strain>
    </source>
</reference>
<gene>
    <name evidence="2" type="ORF">SYNPS1DRAFT_23792</name>
</gene>
<feature type="compositionally biased region" description="Acidic residues" evidence="1">
    <location>
        <begin position="530"/>
        <end position="544"/>
    </location>
</feature>
<feature type="compositionally biased region" description="Basic residues" evidence="1">
    <location>
        <begin position="1"/>
        <end position="11"/>
    </location>
</feature>
<feature type="compositionally biased region" description="Low complexity" evidence="1">
    <location>
        <begin position="478"/>
        <end position="501"/>
    </location>
</feature>
<name>A0A4P9YVL8_9FUNG</name>
<feature type="region of interest" description="Disordered" evidence="1">
    <location>
        <begin position="89"/>
        <end position="120"/>
    </location>
</feature>
<feature type="compositionally biased region" description="Polar residues" evidence="1">
    <location>
        <begin position="805"/>
        <end position="814"/>
    </location>
</feature>
<feature type="region of interest" description="Disordered" evidence="1">
    <location>
        <begin position="725"/>
        <end position="814"/>
    </location>
</feature>
<feature type="compositionally biased region" description="Low complexity" evidence="1">
    <location>
        <begin position="726"/>
        <end position="743"/>
    </location>
</feature>
<feature type="region of interest" description="Disordered" evidence="1">
    <location>
        <begin position="663"/>
        <end position="685"/>
    </location>
</feature>
<sequence length="814" mass="84940">MGKLSLFRKKSTASLRDEAIDADDKAETTPPPALPPLSIGGIGAANASTLEHTSSLVSPPRSPLELEAPQTSLLDEIFSDLSLSTGLGATTVHDGPAASSSSSSNTKAAALPNKSLLDADTTTILDTADSARKAAKAPADPDREFINIYRKAAAHASKTPSSTATTSAKAKHADAPIRSSVTTVYTAGAKPSKKSHKADKRASWRKQSENAARARAATFAAGRFADEARAYGDQDDDDEEEDEETTSSSDYSSTSSESDASDAEHSDAESDASVSSGGAGLNRIGQIAVAHGLARQAEREKASRIQHWAGTVEKADNGNLAIERMKDRHRQEMEAVAGVAPLAAATANANNTAVAVAATATATVVNTAAAAPVAAVRAGMTRHMTTGAITASTEYLRNHHGVAGAGPHPPQPGMVDHQGGFVRKHSMPVMNGSHPNPMGVANIAAAHPNPAAMMGPNGATPMPFAQMASMPGEVAHRGVPSSTSTVSTGAAPSSAASSASSNTGPDTSYTSDRANRKMPSKARLQQIPSSDEEDEDDEASDDETPIAPSSRPAAAAKKPVTVEAPRPVMTGPTPMHQRGPTVPRSPLYQQQQLPQQQQQQQTYVAEHHSQMPAMGMMMPAGMPQHSVPMAAAEPSYVAGPPMTLIQQQQQMAAAAQQAKLQQQQHHATSSSQMWTPGRTNPAAASSAPLNGMAPMVYPSPRPDTPGARTPQPAAGYVRPGQPTLLQQQQMMQQQQQQQQQMQMHDQYSARMAGRQAPPLSPPHSARNSVGFPAPQRSPAYAQQSPASMAAQPQSTAGRVQPLISGFSQSPLSGQ</sequence>
<feature type="compositionally biased region" description="Low complexity" evidence="1">
    <location>
        <begin position="663"/>
        <end position="672"/>
    </location>
</feature>